<dbReference type="PANTHER" id="PTHR30344">
    <property type="entry name" value="6-PHOSPHOGLUCONOLACTONASE-RELATED"/>
    <property type="match status" value="1"/>
</dbReference>
<comment type="caution">
    <text evidence="2">The sequence shown here is derived from an EMBL/GenBank/DDBJ whole genome shotgun (WGS) entry which is preliminary data.</text>
</comment>
<evidence type="ECO:0000313" key="3">
    <source>
        <dbReference type="Proteomes" id="UP000051162"/>
    </source>
</evidence>
<dbReference type="InterPro" id="IPR019405">
    <property type="entry name" value="Lactonase_7-beta_prop"/>
</dbReference>
<dbReference type="OrthoDB" id="9790815at2"/>
<dbReference type="InterPro" id="IPR011048">
    <property type="entry name" value="Haem_d1_sf"/>
</dbReference>
<dbReference type="InterPro" id="IPR050282">
    <property type="entry name" value="Cycloisomerase_2"/>
</dbReference>
<dbReference type="PATRIC" id="fig|1423773.3.peg.376"/>
<dbReference type="EMBL" id="AZDT01000058">
    <property type="protein sequence ID" value="KRK73531.1"/>
    <property type="molecule type" value="Genomic_DNA"/>
</dbReference>
<comment type="similarity">
    <text evidence="1">Belongs to the cycloisomerase 2 family.</text>
</comment>
<keyword evidence="3" id="KW-1185">Reference proteome</keyword>
<dbReference type="AlphaFoldDB" id="A0A0R1JR20"/>
<evidence type="ECO:0000313" key="2">
    <source>
        <dbReference type="EMBL" id="KRK73531.1"/>
    </source>
</evidence>
<reference evidence="2 3" key="1">
    <citation type="journal article" date="2015" name="Genome Announc.">
        <title>Expanding the biotechnology potential of lactobacilli through comparative genomics of 213 strains and associated genera.</title>
        <authorList>
            <person name="Sun Z."/>
            <person name="Harris H.M."/>
            <person name="McCann A."/>
            <person name="Guo C."/>
            <person name="Argimon S."/>
            <person name="Zhang W."/>
            <person name="Yang X."/>
            <person name="Jeffery I.B."/>
            <person name="Cooney J.C."/>
            <person name="Kagawa T.F."/>
            <person name="Liu W."/>
            <person name="Song Y."/>
            <person name="Salvetti E."/>
            <person name="Wrobel A."/>
            <person name="Rasinkangas P."/>
            <person name="Parkhill J."/>
            <person name="Rea M.C."/>
            <person name="O'Sullivan O."/>
            <person name="Ritari J."/>
            <person name="Douillard F.P."/>
            <person name="Paul Ross R."/>
            <person name="Yang R."/>
            <person name="Briner A.E."/>
            <person name="Felis G.E."/>
            <person name="de Vos W.M."/>
            <person name="Barrangou R."/>
            <person name="Klaenhammer T.R."/>
            <person name="Caufield P.W."/>
            <person name="Cui Y."/>
            <person name="Zhang H."/>
            <person name="O'Toole P.W."/>
        </authorList>
    </citation>
    <scope>NUCLEOTIDE SEQUENCE [LARGE SCALE GENOMIC DNA]</scope>
    <source>
        <strain evidence="2 3">DSM 19117</strain>
    </source>
</reference>
<protein>
    <submittedName>
        <fullName evidence="2">3-carboxymuconate cyclase</fullName>
    </submittedName>
</protein>
<accession>A0A0R1JR20</accession>
<sequence>MTEEFYIGTYTKRISRGIYRVSVDTDAAKLTKCEWLASAGSPTYIAKSKAQRLYVVNKKETDGQTHGGLIIYDMTDTSKPRAIQQVLDLGSSPAYVSVDEGRQLVYTANYHTAAVTVYKIADDGSLTQVDQVIDQDPVGPAPEQADGPHPHYADLTPDGRLVVCDLGTDKVYLYDVSDAGQLTPVSHVDLPAGYGPRHITFDATKGVAYLVGELSSNVATLTYDADAGKFAVKQITHVIPDDWTAHNGSAAIRLSADGRFVYVSNRGNNSITVLSAADDGTLTVIQRIATEGDFPRDFNWTADESLVLVVHQNSDNASLFKRDAATGKLTLAQKDFMVPEGVSVLPA</sequence>
<dbReference type="Pfam" id="PF10282">
    <property type="entry name" value="Lactonase"/>
    <property type="match status" value="1"/>
</dbReference>
<dbReference type="Proteomes" id="UP000051162">
    <property type="component" value="Unassembled WGS sequence"/>
</dbReference>
<dbReference type="RefSeq" id="WP_056944668.1">
    <property type="nucleotide sequence ID" value="NZ_AZDT01000058.1"/>
</dbReference>
<name>A0A0R1JR20_9LACO</name>
<dbReference type="STRING" id="1423773.FD30_GL000368"/>
<dbReference type="GO" id="GO:0017057">
    <property type="term" value="F:6-phosphogluconolactonase activity"/>
    <property type="evidence" value="ECO:0007669"/>
    <property type="project" value="TreeGrafter"/>
</dbReference>
<dbReference type="InterPro" id="IPR015943">
    <property type="entry name" value="WD40/YVTN_repeat-like_dom_sf"/>
</dbReference>
<evidence type="ECO:0000256" key="1">
    <source>
        <dbReference type="ARBA" id="ARBA00005564"/>
    </source>
</evidence>
<dbReference type="SUPFAM" id="SSF51004">
    <property type="entry name" value="C-terminal (heme d1) domain of cytochrome cd1-nitrite reductase"/>
    <property type="match status" value="1"/>
</dbReference>
<dbReference type="PANTHER" id="PTHR30344:SF1">
    <property type="entry name" value="6-PHOSPHOGLUCONOLACTONASE"/>
    <property type="match status" value="1"/>
</dbReference>
<dbReference type="GO" id="GO:0005829">
    <property type="term" value="C:cytosol"/>
    <property type="evidence" value="ECO:0007669"/>
    <property type="project" value="TreeGrafter"/>
</dbReference>
<dbReference type="Gene3D" id="2.130.10.10">
    <property type="entry name" value="YVTN repeat-like/Quinoprotein amine dehydrogenase"/>
    <property type="match status" value="1"/>
</dbReference>
<proteinExistence type="inferred from homology"/>
<dbReference type="GeneID" id="84783630"/>
<organism evidence="2 3">
    <name type="scientific">Levilactobacillus namurensis DSM 19117</name>
    <dbReference type="NCBI Taxonomy" id="1423773"/>
    <lineage>
        <taxon>Bacteria</taxon>
        <taxon>Bacillati</taxon>
        <taxon>Bacillota</taxon>
        <taxon>Bacilli</taxon>
        <taxon>Lactobacillales</taxon>
        <taxon>Lactobacillaceae</taxon>
        <taxon>Levilactobacillus</taxon>
    </lineage>
</organism>
<gene>
    <name evidence="2" type="ORF">FD30_GL000368</name>
</gene>